<keyword evidence="2" id="KW-1185">Reference proteome</keyword>
<dbReference type="KEGG" id="mcha:111016485"/>
<feature type="compositionally biased region" description="Polar residues" evidence="1">
    <location>
        <begin position="23"/>
        <end position="35"/>
    </location>
</feature>
<accession>A0A6J1D1R4</accession>
<dbReference type="GeneID" id="111016485"/>
<evidence type="ECO:0000313" key="2">
    <source>
        <dbReference type="Proteomes" id="UP000504603"/>
    </source>
</evidence>
<evidence type="ECO:0000256" key="1">
    <source>
        <dbReference type="SAM" id="MobiDB-lite"/>
    </source>
</evidence>
<dbReference type="PANTHER" id="PTHR13318:SF101">
    <property type="entry name" value="F-BOX_LRR PROTEIN"/>
    <property type="match status" value="1"/>
</dbReference>
<reference evidence="3" key="1">
    <citation type="submission" date="2025-08" db="UniProtKB">
        <authorList>
            <consortium name="RefSeq"/>
        </authorList>
    </citation>
    <scope>IDENTIFICATION</scope>
    <source>
        <strain evidence="3">OHB3-1</strain>
    </source>
</reference>
<dbReference type="SUPFAM" id="SSF52047">
    <property type="entry name" value="RNI-like"/>
    <property type="match status" value="1"/>
</dbReference>
<dbReference type="GO" id="GO:0031146">
    <property type="term" value="P:SCF-dependent proteasomal ubiquitin-dependent protein catabolic process"/>
    <property type="evidence" value="ECO:0007669"/>
    <property type="project" value="TreeGrafter"/>
</dbReference>
<feature type="compositionally biased region" description="Basic and acidic residues" evidence="1">
    <location>
        <begin position="396"/>
        <end position="406"/>
    </location>
</feature>
<name>A0A6J1D1R4_MOMCH</name>
<dbReference type="GO" id="GO:0019005">
    <property type="term" value="C:SCF ubiquitin ligase complex"/>
    <property type="evidence" value="ECO:0007669"/>
    <property type="project" value="TreeGrafter"/>
</dbReference>
<dbReference type="RefSeq" id="XP_022147598.1">
    <property type="nucleotide sequence ID" value="XM_022291906.1"/>
</dbReference>
<dbReference type="InterPro" id="IPR032675">
    <property type="entry name" value="LRR_dom_sf"/>
</dbReference>
<feature type="region of interest" description="Disordered" evidence="1">
    <location>
        <begin position="391"/>
        <end position="418"/>
    </location>
</feature>
<dbReference type="OrthoDB" id="10257471at2759"/>
<proteinExistence type="predicted"/>
<organism evidence="2 3">
    <name type="scientific">Momordica charantia</name>
    <name type="common">Bitter gourd</name>
    <name type="synonym">Balsam pear</name>
    <dbReference type="NCBI Taxonomy" id="3673"/>
    <lineage>
        <taxon>Eukaryota</taxon>
        <taxon>Viridiplantae</taxon>
        <taxon>Streptophyta</taxon>
        <taxon>Embryophyta</taxon>
        <taxon>Tracheophyta</taxon>
        <taxon>Spermatophyta</taxon>
        <taxon>Magnoliopsida</taxon>
        <taxon>eudicotyledons</taxon>
        <taxon>Gunneridae</taxon>
        <taxon>Pentapetalae</taxon>
        <taxon>rosids</taxon>
        <taxon>fabids</taxon>
        <taxon>Cucurbitales</taxon>
        <taxon>Cucurbitaceae</taxon>
        <taxon>Momordiceae</taxon>
        <taxon>Momordica</taxon>
    </lineage>
</organism>
<feature type="region of interest" description="Disordered" evidence="1">
    <location>
        <begin position="1"/>
        <end position="94"/>
    </location>
</feature>
<dbReference type="PANTHER" id="PTHR13318">
    <property type="entry name" value="PARTNER OF PAIRED, ISOFORM B-RELATED"/>
    <property type="match status" value="1"/>
</dbReference>
<evidence type="ECO:0000313" key="3">
    <source>
        <dbReference type="RefSeq" id="XP_022147598.1"/>
    </source>
</evidence>
<sequence>MTVLRSREVLPPPPTPKTLETPSNTLPHPSTPSQLHETHPPGPHSPSPAASVTDSTASPADCVSGPGVSRRRSSRLAAKGLSAEHSAVNPGRKDLCGRITRGSTEIIAETIDERDSGPALSAKMGVRSICSGVEALEVNEGAEGLSEPMRSIDFGSTGSKSDKVNVNGKRKLIPTIDSLAGELVDESPESKRCLSLRSGKRVFKTVEQEKGISTLQSNSDALVEEGQDLKDNDNDAIALGGSGEVVIEELKEECSRIDENDCSKSRSRFSRRDKGKWIVDGQSSNGNDTVVLHSELNDDVLSDNLVDHQNYCSARERPKGMVIEKGKRKFTDTSYNDGADMDADGFAGIDLNATEENGEGQLIASALLSLSEEVRIDSKMRYEYCSGEGEVSYTPHLRDDGHRSDENQDIESSSQEEVQGNIAAENRRLLIQQHGNAAREFSRRTALEFAHYYNEDDHSLWHARAEAEDNVEDWPGPFSTAMKIASDRAKGLRVRMSSEEEHVPAPVVWIPRKNRCGSRPKSSSPPSLRDLCLWVLAKNADAISSLDFVPDAFRHKLCRLLCDSRKMNHHFLDLLLCGSPTEVCIWDCSWLCEEEFVKSFQGCDTSKLMILQLDQCGRCVPDYVLLSTLAQSSNSLPALKSLSLSGACRLSDIGMAALVSSAPALQSLNLSQCSFLTSSSIDSIANSLGSTLRELYLDDCQNLDPMLMISAMKKLEHLEVFSLAGIKDLHDKFFQEFLTDGGHNLKQLILTNCVYVLGHITMDDCCQYHNVISFYFLLELCFSFLRCRELTNKSIKAISENCSALCAIDLVNLLRLTDYALCCLASGCPALQKLKLSRNLFSDEAVSAFVEISGENLKELSLNNIKKVGRSTAISLACFSKNLVSLDLSWCRNLTNEALGLIVDNCLSLRVLKLFGCSQVTEVFLDGHSNPEVEIIGLKLSPVWPQKPY</sequence>
<dbReference type="SMART" id="SM00367">
    <property type="entry name" value="LRR_CC"/>
    <property type="match status" value="5"/>
</dbReference>
<dbReference type="InterPro" id="IPR006553">
    <property type="entry name" value="Leu-rich_rpt_Cys-con_subtyp"/>
</dbReference>
<protein>
    <submittedName>
        <fullName evidence="3">Uncharacterized protein LOC111016485 isoform X1</fullName>
    </submittedName>
</protein>
<dbReference type="Proteomes" id="UP000504603">
    <property type="component" value="Unplaced"/>
</dbReference>
<dbReference type="Gene3D" id="3.80.10.10">
    <property type="entry name" value="Ribonuclease Inhibitor"/>
    <property type="match status" value="2"/>
</dbReference>
<dbReference type="AlphaFoldDB" id="A0A6J1D1R4"/>
<gene>
    <name evidence="3" type="primary">LOC111016485</name>
</gene>